<dbReference type="PANTHER" id="PTHR43595">
    <property type="entry name" value="37S RIBOSOMAL PROTEIN S26, MITOCHONDRIAL"/>
    <property type="match status" value="1"/>
</dbReference>
<dbReference type="Proteomes" id="UP000078486">
    <property type="component" value="Unassembled WGS sequence"/>
</dbReference>
<dbReference type="PANTHER" id="PTHR43595:SF2">
    <property type="entry name" value="SMALL RIBOSOMAL SUBUNIT PROTEIN MS42"/>
    <property type="match status" value="1"/>
</dbReference>
<comment type="similarity">
    <text evidence="1 5">Belongs to the iron/manganese superoxide dismutase family.</text>
</comment>
<dbReference type="OrthoDB" id="9803125at2"/>
<dbReference type="Pfam" id="PF00081">
    <property type="entry name" value="Sod_Fe_N"/>
    <property type="match status" value="1"/>
</dbReference>
<gene>
    <name evidence="8" type="ORF">AW736_13440</name>
</gene>
<dbReference type="PRINTS" id="PR01703">
    <property type="entry name" value="MNSODISMTASE"/>
</dbReference>
<dbReference type="EMBL" id="LRRQ01000097">
    <property type="protein sequence ID" value="OAM89400.1"/>
    <property type="molecule type" value="Genomic_DNA"/>
</dbReference>
<evidence type="ECO:0000256" key="2">
    <source>
        <dbReference type="ARBA" id="ARBA00012682"/>
    </source>
</evidence>
<dbReference type="GO" id="GO:0030145">
    <property type="term" value="F:manganese ion binding"/>
    <property type="evidence" value="ECO:0007669"/>
    <property type="project" value="UniProtKB-ARBA"/>
</dbReference>
<keyword evidence="9" id="KW-1185">Reference proteome</keyword>
<dbReference type="InterPro" id="IPR036324">
    <property type="entry name" value="Mn/Fe_SOD_N_sf"/>
</dbReference>
<dbReference type="Pfam" id="PF02777">
    <property type="entry name" value="Sod_Fe_C"/>
    <property type="match status" value="1"/>
</dbReference>
<proteinExistence type="inferred from homology"/>
<keyword evidence="4 5" id="KW-0560">Oxidoreductase</keyword>
<dbReference type="SUPFAM" id="SSF46609">
    <property type="entry name" value="Fe,Mn superoxide dismutase (SOD), N-terminal domain"/>
    <property type="match status" value="1"/>
</dbReference>
<dbReference type="STRING" id="1184151.AW736_13440"/>
<evidence type="ECO:0000256" key="1">
    <source>
        <dbReference type="ARBA" id="ARBA00008714"/>
    </source>
</evidence>
<dbReference type="NCBIfam" id="TIGR01409">
    <property type="entry name" value="TAT_signal_seq"/>
    <property type="match status" value="1"/>
</dbReference>
<dbReference type="InterPro" id="IPR006311">
    <property type="entry name" value="TAT_signal"/>
</dbReference>
<organism evidence="8 9">
    <name type="scientific">Termitidicoccus mucosus</name>
    <dbReference type="NCBI Taxonomy" id="1184151"/>
    <lineage>
        <taxon>Bacteria</taxon>
        <taxon>Pseudomonadati</taxon>
        <taxon>Verrucomicrobiota</taxon>
        <taxon>Opitutia</taxon>
        <taxon>Opitutales</taxon>
        <taxon>Opitutaceae</taxon>
        <taxon>Termitidicoccus</taxon>
    </lineage>
</organism>
<evidence type="ECO:0000256" key="3">
    <source>
        <dbReference type="ARBA" id="ARBA00022723"/>
    </source>
</evidence>
<feature type="domain" description="Manganese/iron superoxide dismutase C-terminal" evidence="7">
    <location>
        <begin position="152"/>
        <end position="251"/>
    </location>
</feature>
<evidence type="ECO:0000313" key="8">
    <source>
        <dbReference type="EMBL" id="OAM89400.1"/>
    </source>
</evidence>
<protein>
    <recommendedName>
        <fullName evidence="2 5">Superoxide dismutase</fullName>
        <ecNumber evidence="2 5">1.15.1.1</ecNumber>
    </recommendedName>
</protein>
<evidence type="ECO:0000256" key="5">
    <source>
        <dbReference type="RuleBase" id="RU000414"/>
    </source>
</evidence>
<dbReference type="GO" id="GO:0004784">
    <property type="term" value="F:superoxide dismutase activity"/>
    <property type="evidence" value="ECO:0007669"/>
    <property type="project" value="UniProtKB-EC"/>
</dbReference>
<keyword evidence="3 5" id="KW-0479">Metal-binding</keyword>
<evidence type="ECO:0000259" key="7">
    <source>
        <dbReference type="Pfam" id="PF02777"/>
    </source>
</evidence>
<dbReference type="InterPro" id="IPR001189">
    <property type="entry name" value="Mn/Fe_SOD"/>
</dbReference>
<dbReference type="RefSeq" id="WP_068770708.1">
    <property type="nucleotide sequence ID" value="NZ_CP109796.1"/>
</dbReference>
<dbReference type="SUPFAM" id="SSF54719">
    <property type="entry name" value="Fe,Mn superoxide dismutase (SOD), C-terminal domain"/>
    <property type="match status" value="1"/>
</dbReference>
<dbReference type="PROSITE" id="PS00088">
    <property type="entry name" value="SOD_MN"/>
    <property type="match status" value="1"/>
</dbReference>
<dbReference type="AlphaFoldDB" id="A0A178IHC7"/>
<comment type="caution">
    <text evidence="8">The sequence shown here is derived from an EMBL/GenBank/DDBJ whole genome shotgun (WGS) entry which is preliminary data.</text>
</comment>
<comment type="catalytic activity">
    <reaction evidence="5">
        <text>2 superoxide + 2 H(+) = H2O2 + O2</text>
        <dbReference type="Rhea" id="RHEA:20696"/>
        <dbReference type="ChEBI" id="CHEBI:15378"/>
        <dbReference type="ChEBI" id="CHEBI:15379"/>
        <dbReference type="ChEBI" id="CHEBI:16240"/>
        <dbReference type="ChEBI" id="CHEBI:18421"/>
        <dbReference type="EC" id="1.15.1.1"/>
    </reaction>
</comment>
<dbReference type="InterPro" id="IPR019546">
    <property type="entry name" value="TAT_signal_bac_arc"/>
</dbReference>
<dbReference type="InterPro" id="IPR019833">
    <property type="entry name" value="Mn/Fe_SOD_BS"/>
</dbReference>
<evidence type="ECO:0000256" key="4">
    <source>
        <dbReference type="ARBA" id="ARBA00023002"/>
    </source>
</evidence>
<dbReference type="PROSITE" id="PS51318">
    <property type="entry name" value="TAT"/>
    <property type="match status" value="1"/>
</dbReference>
<sequence length="259" mass="27395">MKPDSSLPLSPRVSRRDALKTLGGTAALLGLGLFSGRALSADPASAGVAPAVPPAGPFALPKLPYAFDALEPHIDGRTMEIHYTKHHQAYIANANKALADQPALASLGAEELLARLDGAPEAIRAALRNNVGGHANHTFFWQSLAPHAGGAPSGALGAAIAGAFGSFEAFKTQFADTAMKRFGSGWAWLVASKGKLAITSTANQDSPFLTGDVPVVGLDVWEHAYYLKYQNRRADYIAAWWNVVNWPFAEKSYAAAMKA</sequence>
<name>A0A178IHC7_9BACT</name>
<dbReference type="Gene3D" id="1.10.287.990">
    <property type="entry name" value="Fe,Mn superoxide dismutase (SOD) domain"/>
    <property type="match status" value="1"/>
</dbReference>
<dbReference type="GO" id="GO:0005737">
    <property type="term" value="C:cytoplasm"/>
    <property type="evidence" value="ECO:0007669"/>
    <property type="project" value="TreeGrafter"/>
</dbReference>
<evidence type="ECO:0000313" key="9">
    <source>
        <dbReference type="Proteomes" id="UP000078486"/>
    </source>
</evidence>
<dbReference type="InterPro" id="IPR036314">
    <property type="entry name" value="SOD_C_sf"/>
</dbReference>
<reference evidence="8 9" key="1">
    <citation type="submission" date="2016-01" db="EMBL/GenBank/DDBJ databases">
        <title>High potential of lignocellulose degradation of a new Verrucomicrobia species.</title>
        <authorList>
            <person name="Wang Y."/>
            <person name="Shi Y."/>
            <person name="Qiu Z."/>
            <person name="Liu S."/>
            <person name="Yang H."/>
        </authorList>
    </citation>
    <scope>NUCLEOTIDE SEQUENCE [LARGE SCALE GENOMIC DNA]</scope>
    <source>
        <strain evidence="8 9">TSB47</strain>
    </source>
</reference>
<dbReference type="Gene3D" id="3.55.40.20">
    <property type="entry name" value="Iron/manganese superoxide dismutase, C-terminal domain"/>
    <property type="match status" value="1"/>
</dbReference>
<dbReference type="InterPro" id="IPR019832">
    <property type="entry name" value="Mn/Fe_SOD_C"/>
</dbReference>
<dbReference type="FunFam" id="1.10.287.990:FF:000001">
    <property type="entry name" value="Superoxide dismutase"/>
    <property type="match status" value="1"/>
</dbReference>
<feature type="domain" description="Manganese/iron superoxide dismutase N-terminal" evidence="6">
    <location>
        <begin position="58"/>
        <end position="144"/>
    </location>
</feature>
<dbReference type="FunFam" id="3.55.40.20:FF:000001">
    <property type="entry name" value="Superoxide dismutase"/>
    <property type="match status" value="1"/>
</dbReference>
<accession>A0A178IHC7</accession>
<dbReference type="InterPro" id="IPR019831">
    <property type="entry name" value="Mn/Fe_SOD_N"/>
</dbReference>
<evidence type="ECO:0000259" key="6">
    <source>
        <dbReference type="Pfam" id="PF00081"/>
    </source>
</evidence>
<dbReference type="EC" id="1.15.1.1" evidence="2 5"/>
<comment type="function">
    <text evidence="5">Destroys radicals which are normally produced within the cells and which are toxic to biological systems.</text>
</comment>